<dbReference type="Proteomes" id="UP000823775">
    <property type="component" value="Unassembled WGS sequence"/>
</dbReference>
<evidence type="ECO:0000313" key="2">
    <source>
        <dbReference type="EMBL" id="MCE2055032.1"/>
    </source>
</evidence>
<evidence type="ECO:0000256" key="1">
    <source>
        <dbReference type="SAM" id="MobiDB-lite"/>
    </source>
</evidence>
<reference evidence="2 3" key="1">
    <citation type="journal article" date="2021" name="BMC Genomics">
        <title>Datura genome reveals duplications of psychoactive alkaloid biosynthetic genes and high mutation rate following tissue culture.</title>
        <authorList>
            <person name="Rajewski A."/>
            <person name="Carter-House D."/>
            <person name="Stajich J."/>
            <person name="Litt A."/>
        </authorList>
    </citation>
    <scope>NUCLEOTIDE SEQUENCE [LARGE SCALE GENOMIC DNA]</scope>
    <source>
        <strain evidence="2">AR-01</strain>
    </source>
</reference>
<feature type="non-terminal residue" evidence="2">
    <location>
        <position position="1"/>
    </location>
</feature>
<accession>A0ABS8VYH5</accession>
<organism evidence="2 3">
    <name type="scientific">Datura stramonium</name>
    <name type="common">Jimsonweed</name>
    <name type="synonym">Common thornapple</name>
    <dbReference type="NCBI Taxonomy" id="4076"/>
    <lineage>
        <taxon>Eukaryota</taxon>
        <taxon>Viridiplantae</taxon>
        <taxon>Streptophyta</taxon>
        <taxon>Embryophyta</taxon>
        <taxon>Tracheophyta</taxon>
        <taxon>Spermatophyta</taxon>
        <taxon>Magnoliopsida</taxon>
        <taxon>eudicotyledons</taxon>
        <taxon>Gunneridae</taxon>
        <taxon>Pentapetalae</taxon>
        <taxon>asterids</taxon>
        <taxon>lamiids</taxon>
        <taxon>Solanales</taxon>
        <taxon>Solanaceae</taxon>
        <taxon>Solanoideae</taxon>
        <taxon>Datureae</taxon>
        <taxon>Datura</taxon>
    </lineage>
</organism>
<evidence type="ECO:0000313" key="3">
    <source>
        <dbReference type="Proteomes" id="UP000823775"/>
    </source>
</evidence>
<protein>
    <submittedName>
        <fullName evidence="2">Uncharacterized protein</fullName>
    </submittedName>
</protein>
<name>A0ABS8VYH5_DATST</name>
<sequence>NKDKGQRASAWHGAWPPQHGTWPPRYGAWPPRWTPCHIEVICRYAQIPVSLHDGSVARSLSSVMASMPH</sequence>
<keyword evidence="3" id="KW-1185">Reference proteome</keyword>
<feature type="region of interest" description="Disordered" evidence="1">
    <location>
        <begin position="1"/>
        <end position="20"/>
    </location>
</feature>
<comment type="caution">
    <text evidence="2">The sequence shown here is derived from an EMBL/GenBank/DDBJ whole genome shotgun (WGS) entry which is preliminary data.</text>
</comment>
<gene>
    <name evidence="2" type="ORF">HAX54_041812</name>
</gene>
<dbReference type="EMBL" id="JACEIK010006065">
    <property type="protein sequence ID" value="MCE2055032.1"/>
    <property type="molecule type" value="Genomic_DNA"/>
</dbReference>
<proteinExistence type="predicted"/>